<protein>
    <recommendedName>
        <fullName evidence="6">nicotinamidase</fullName>
        <ecNumber evidence="6">3.5.1.19</ecNumber>
    </recommendedName>
    <alternativeName>
        <fullName evidence="7">Nicotinamide deamidase</fullName>
    </alternativeName>
</protein>
<name>A0A175W7L4_9PEZI</name>
<keyword evidence="4" id="KW-0378">Hydrolase</keyword>
<dbReference type="PANTHER" id="PTHR11080:SF2">
    <property type="entry name" value="LD05707P"/>
    <property type="match status" value="1"/>
</dbReference>
<dbReference type="GO" id="GO:0046872">
    <property type="term" value="F:metal ion binding"/>
    <property type="evidence" value="ECO:0007669"/>
    <property type="project" value="UniProtKB-KW"/>
</dbReference>
<dbReference type="Gene3D" id="3.40.50.850">
    <property type="entry name" value="Isochorismatase-like"/>
    <property type="match status" value="1"/>
</dbReference>
<dbReference type="PANTHER" id="PTHR11080">
    <property type="entry name" value="PYRAZINAMIDASE/NICOTINAMIDASE"/>
    <property type="match status" value="1"/>
</dbReference>
<dbReference type="GO" id="GO:0008936">
    <property type="term" value="F:nicotinamidase activity"/>
    <property type="evidence" value="ECO:0007669"/>
    <property type="project" value="UniProtKB-EC"/>
</dbReference>
<dbReference type="VEuPathDB" id="FungiDB:MMYC01_203499"/>
<comment type="caution">
    <text evidence="9">The sequence shown here is derived from an EMBL/GenBank/DDBJ whole genome shotgun (WGS) entry which is preliminary data.</text>
</comment>
<dbReference type="OrthoDB" id="3341310at2759"/>
<evidence type="ECO:0000256" key="7">
    <source>
        <dbReference type="ARBA" id="ARBA00043224"/>
    </source>
</evidence>
<dbReference type="InterPro" id="IPR052347">
    <property type="entry name" value="Isochorismatase_Nicotinamidase"/>
</dbReference>
<evidence type="ECO:0000313" key="9">
    <source>
        <dbReference type="EMBL" id="KXX79421.1"/>
    </source>
</evidence>
<evidence type="ECO:0000256" key="1">
    <source>
        <dbReference type="ARBA" id="ARBA00006336"/>
    </source>
</evidence>
<evidence type="ECO:0000256" key="2">
    <source>
        <dbReference type="ARBA" id="ARBA00022642"/>
    </source>
</evidence>
<dbReference type="CDD" id="cd01011">
    <property type="entry name" value="nicotinamidase"/>
    <property type="match status" value="1"/>
</dbReference>
<dbReference type="SUPFAM" id="SSF52499">
    <property type="entry name" value="Isochorismatase-like hydrolases"/>
    <property type="match status" value="1"/>
</dbReference>
<dbReference type="EMBL" id="LCTW02000087">
    <property type="protein sequence ID" value="KXX79421.1"/>
    <property type="molecule type" value="Genomic_DNA"/>
</dbReference>
<keyword evidence="2" id="KW-0662">Pyridine nucleotide biosynthesis</keyword>
<evidence type="ECO:0000259" key="8">
    <source>
        <dbReference type="Pfam" id="PF00857"/>
    </source>
</evidence>
<keyword evidence="3" id="KW-0479">Metal-binding</keyword>
<dbReference type="STRING" id="100816.A0A175W7L4"/>
<feature type="domain" description="Isochorismatase-like" evidence="8">
    <location>
        <begin position="9"/>
        <end position="217"/>
    </location>
</feature>
<dbReference type="Proteomes" id="UP000078237">
    <property type="component" value="Unassembled WGS sequence"/>
</dbReference>
<evidence type="ECO:0000256" key="4">
    <source>
        <dbReference type="ARBA" id="ARBA00022801"/>
    </source>
</evidence>
<evidence type="ECO:0000256" key="3">
    <source>
        <dbReference type="ARBA" id="ARBA00022723"/>
    </source>
</evidence>
<comment type="similarity">
    <text evidence="1">Belongs to the isochorismatase family.</text>
</comment>
<evidence type="ECO:0000313" key="10">
    <source>
        <dbReference type="Proteomes" id="UP000078237"/>
    </source>
</evidence>
<sequence length="229" mass="25138">MAAPDFQPALLVVDMQEDFCPPNGALAVAEGRSITPLINTLLALPAFTLKVATKDWHPPDHVSFAPNHNNKRPFLDFHTISNPNNPTESYTTRLWPIHCVQDTPGASLIPELDTAHFDHTIHKGTDPRVEMYSAFYDPLREPRVSDSGLAGLLRGAGVTHVYVVGLAGDYCVRSTAEDAVREGFETYVIEEGTRAVDPGTWEGCKAEMEAAGVRVVNLDGEEVRRLFAE</sequence>
<reference evidence="9 10" key="1">
    <citation type="journal article" date="2016" name="Genome Announc.">
        <title>Genome Sequence of Madurella mycetomatis mm55, Isolated from a Human Mycetoma Case in Sudan.</title>
        <authorList>
            <person name="Smit S."/>
            <person name="Derks M.F."/>
            <person name="Bervoets S."/>
            <person name="Fahal A."/>
            <person name="van Leeuwen W."/>
            <person name="van Belkum A."/>
            <person name="van de Sande W.W."/>
        </authorList>
    </citation>
    <scope>NUCLEOTIDE SEQUENCE [LARGE SCALE GENOMIC DNA]</scope>
    <source>
        <strain evidence="10">mm55</strain>
    </source>
</reference>
<accession>A0A175W7L4</accession>
<dbReference type="EC" id="3.5.1.19" evidence="6"/>
<keyword evidence="10" id="KW-1185">Reference proteome</keyword>
<dbReference type="Pfam" id="PF00857">
    <property type="entry name" value="Isochorismatase"/>
    <property type="match status" value="1"/>
</dbReference>
<dbReference type="InterPro" id="IPR036380">
    <property type="entry name" value="Isochorismatase-like_sf"/>
</dbReference>
<dbReference type="GO" id="GO:0019363">
    <property type="term" value="P:pyridine nucleotide biosynthetic process"/>
    <property type="evidence" value="ECO:0007669"/>
    <property type="project" value="UniProtKB-KW"/>
</dbReference>
<gene>
    <name evidence="9" type="ORF">MMYC01_203499</name>
</gene>
<dbReference type="AlphaFoldDB" id="A0A175W7L4"/>
<comment type="pathway">
    <text evidence="5">Cofactor biosynthesis; nicotinate biosynthesis; nicotinate from nicotinamide: step 1/1.</text>
</comment>
<organism evidence="9 10">
    <name type="scientific">Madurella mycetomatis</name>
    <dbReference type="NCBI Taxonomy" id="100816"/>
    <lineage>
        <taxon>Eukaryota</taxon>
        <taxon>Fungi</taxon>
        <taxon>Dikarya</taxon>
        <taxon>Ascomycota</taxon>
        <taxon>Pezizomycotina</taxon>
        <taxon>Sordariomycetes</taxon>
        <taxon>Sordariomycetidae</taxon>
        <taxon>Sordariales</taxon>
        <taxon>Sordariales incertae sedis</taxon>
        <taxon>Madurella</taxon>
    </lineage>
</organism>
<evidence type="ECO:0000256" key="5">
    <source>
        <dbReference type="ARBA" id="ARBA00037900"/>
    </source>
</evidence>
<proteinExistence type="inferred from homology"/>
<dbReference type="InterPro" id="IPR000868">
    <property type="entry name" value="Isochorismatase-like_dom"/>
</dbReference>
<evidence type="ECO:0000256" key="6">
    <source>
        <dbReference type="ARBA" id="ARBA00039017"/>
    </source>
</evidence>